<protein>
    <submittedName>
        <fullName evidence="5">LuxR family transcriptional regulator</fullName>
    </submittedName>
</protein>
<sequence length="870" mass="95389">MLPDPPVLQTKIAVPVVKSGEVARPRLLEALDRAAAHRLTLLFAPAGAGKSTLLAQWTGGRREAIAWLTLDPMDNDPARLARYAAAALVRALPGRAGERIGALAALLPRMEMTSAIDALLHELGLLDQPLLFVVDDGHALTAPPVVEAVTYLIGHLPETVRLVLAGRGEPPFSASRWRVLGECARIDPASLRFTEPEAAAFYRLNGGLPPHQLRLLLDKTEGWAAGLRLAAEAMRDAEDAERLVAGFSGSHRDVADYMLHEVMASLPAALADFLSRTCVLLRFDAAACDAVAGRSDSARPLQQLLERGVYILPCGPEPGWYRVHQLLGEYLRDRLRLYDPALWRESHRRAAVSFAARSLLDEAIDHALAGADYALAEQLLQAHIAAVLQRGELLTLQRWLSCFPQPETLGERLSLLHAFVLLMTGHAEAAEQILARLERVSAELTGGARKRTLQSGLLFVKSNVVFHTGRFEEWIAYIGGLLDEELPQDPIFYNFNYNLSEPTVLRTDLSHRGALSPEMEQIAHLFSRTLAMHGWTDALIHLYVLQSLSEGYYEWNRLAESRELLARVGASPRLGEIPGLLVPHAIASARLYAAQARWDLALDTLEEAVRFLTPEHAPHWRRQLTACTVRVLLRAGRLDAARASAATLETDAADRPSLSREYEHLAWARVQLASGRPEQARRLLERLLPQAARRRSIVCLVEMQVLLTLCAWQQSHSREALAALQEALLGGAAHGYVRSFVDEGGPMRELLQAYAAQAASGRAADGASEEAARYARRLLGIWPNRARNAPAASAASVELIEALSPAELRMLRLIRQGASNRDIAATLLLSEGTVKVYLSRMYDKLGVSSRTRALVAAAELGLLESGDPPL</sequence>
<dbReference type="Gene3D" id="1.10.10.10">
    <property type="entry name" value="Winged helix-like DNA-binding domain superfamily/Winged helix DNA-binding domain"/>
    <property type="match status" value="1"/>
</dbReference>
<keyword evidence="2" id="KW-0238">DNA-binding</keyword>
<feature type="domain" description="HTH luxR-type" evidence="4">
    <location>
        <begin position="796"/>
        <end position="861"/>
    </location>
</feature>
<dbReference type="CDD" id="cd06170">
    <property type="entry name" value="LuxR_C_like"/>
    <property type="match status" value="1"/>
</dbReference>
<dbReference type="Pfam" id="PF17874">
    <property type="entry name" value="TPR_MalT"/>
    <property type="match status" value="1"/>
</dbReference>
<keyword evidence="1" id="KW-0805">Transcription regulation</keyword>
<name>A0A927BRL4_9BACL</name>
<evidence type="ECO:0000313" key="5">
    <source>
        <dbReference type="EMBL" id="MBD2845002.1"/>
    </source>
</evidence>
<evidence type="ECO:0000259" key="4">
    <source>
        <dbReference type="PROSITE" id="PS50043"/>
    </source>
</evidence>
<evidence type="ECO:0000256" key="3">
    <source>
        <dbReference type="ARBA" id="ARBA00023163"/>
    </source>
</evidence>
<proteinExistence type="predicted"/>
<evidence type="ECO:0000256" key="2">
    <source>
        <dbReference type="ARBA" id="ARBA00023125"/>
    </source>
</evidence>
<keyword evidence="3" id="KW-0804">Transcription</keyword>
<dbReference type="Pfam" id="PF25873">
    <property type="entry name" value="WHD_MalT"/>
    <property type="match status" value="1"/>
</dbReference>
<dbReference type="InterPro" id="IPR016032">
    <property type="entry name" value="Sig_transdc_resp-reg_C-effctor"/>
</dbReference>
<organism evidence="5 6">
    <name type="scientific">Paenibacillus sabuli</name>
    <dbReference type="NCBI Taxonomy" id="2772509"/>
    <lineage>
        <taxon>Bacteria</taxon>
        <taxon>Bacillati</taxon>
        <taxon>Bacillota</taxon>
        <taxon>Bacilli</taxon>
        <taxon>Bacillales</taxon>
        <taxon>Paenibacillaceae</taxon>
        <taxon>Paenibacillus</taxon>
    </lineage>
</organism>
<evidence type="ECO:0000256" key="1">
    <source>
        <dbReference type="ARBA" id="ARBA00023015"/>
    </source>
</evidence>
<dbReference type="PRINTS" id="PR00038">
    <property type="entry name" value="HTHLUXR"/>
</dbReference>
<accession>A0A927BRL4</accession>
<dbReference type="EMBL" id="JACXIZ010000013">
    <property type="protein sequence ID" value="MBD2845002.1"/>
    <property type="molecule type" value="Genomic_DNA"/>
</dbReference>
<dbReference type="InterPro" id="IPR036388">
    <property type="entry name" value="WH-like_DNA-bd_sf"/>
</dbReference>
<dbReference type="PANTHER" id="PTHR44688:SF16">
    <property type="entry name" value="DNA-BINDING TRANSCRIPTIONAL ACTIVATOR DEVR_DOSR"/>
    <property type="match status" value="1"/>
</dbReference>
<keyword evidence="6" id="KW-1185">Reference proteome</keyword>
<dbReference type="GO" id="GO:0006355">
    <property type="term" value="P:regulation of DNA-templated transcription"/>
    <property type="evidence" value="ECO:0007669"/>
    <property type="project" value="InterPro"/>
</dbReference>
<dbReference type="InterPro" id="IPR000792">
    <property type="entry name" value="Tscrpt_reg_LuxR_C"/>
</dbReference>
<dbReference type="GO" id="GO:0003677">
    <property type="term" value="F:DNA binding"/>
    <property type="evidence" value="ECO:0007669"/>
    <property type="project" value="UniProtKB-KW"/>
</dbReference>
<evidence type="ECO:0000313" key="6">
    <source>
        <dbReference type="Proteomes" id="UP000621560"/>
    </source>
</evidence>
<dbReference type="SMART" id="SM00421">
    <property type="entry name" value="HTH_LUXR"/>
    <property type="match status" value="1"/>
</dbReference>
<dbReference type="RefSeq" id="WP_190916178.1">
    <property type="nucleotide sequence ID" value="NZ_JACXIZ010000013.1"/>
</dbReference>
<dbReference type="Gene3D" id="1.25.40.10">
    <property type="entry name" value="Tetratricopeptide repeat domain"/>
    <property type="match status" value="1"/>
</dbReference>
<reference evidence="5" key="1">
    <citation type="submission" date="2020-09" db="EMBL/GenBank/DDBJ databases">
        <title>A novel bacterium of genus Paenibacillus, isolated from South China Sea.</title>
        <authorList>
            <person name="Huang H."/>
            <person name="Mo K."/>
            <person name="Hu Y."/>
        </authorList>
    </citation>
    <scope>NUCLEOTIDE SEQUENCE</scope>
    <source>
        <strain evidence="5">IB182496</strain>
    </source>
</reference>
<dbReference type="InterPro" id="IPR041617">
    <property type="entry name" value="TPR_MalT"/>
</dbReference>
<dbReference type="InterPro" id="IPR011990">
    <property type="entry name" value="TPR-like_helical_dom_sf"/>
</dbReference>
<dbReference type="Proteomes" id="UP000621560">
    <property type="component" value="Unassembled WGS sequence"/>
</dbReference>
<comment type="caution">
    <text evidence="5">The sequence shown here is derived from an EMBL/GenBank/DDBJ whole genome shotgun (WGS) entry which is preliminary data.</text>
</comment>
<dbReference type="PROSITE" id="PS00622">
    <property type="entry name" value="HTH_LUXR_1"/>
    <property type="match status" value="1"/>
</dbReference>
<dbReference type="SUPFAM" id="SSF46894">
    <property type="entry name" value="C-terminal effector domain of the bipartite response regulators"/>
    <property type="match status" value="1"/>
</dbReference>
<gene>
    <name evidence="5" type="ORF">IDH44_07355</name>
</gene>
<dbReference type="SUPFAM" id="SSF48452">
    <property type="entry name" value="TPR-like"/>
    <property type="match status" value="1"/>
</dbReference>
<dbReference type="AlphaFoldDB" id="A0A927BRL4"/>
<dbReference type="Pfam" id="PF00196">
    <property type="entry name" value="GerE"/>
    <property type="match status" value="1"/>
</dbReference>
<dbReference type="InterPro" id="IPR059106">
    <property type="entry name" value="WHD_MalT"/>
</dbReference>
<dbReference type="PROSITE" id="PS50043">
    <property type="entry name" value="HTH_LUXR_2"/>
    <property type="match status" value="1"/>
</dbReference>
<dbReference type="PANTHER" id="PTHR44688">
    <property type="entry name" value="DNA-BINDING TRANSCRIPTIONAL ACTIVATOR DEVR_DOSR"/>
    <property type="match status" value="1"/>
</dbReference>